<evidence type="ECO:0000256" key="1">
    <source>
        <dbReference type="ARBA" id="ARBA00007430"/>
    </source>
</evidence>
<evidence type="ECO:0000313" key="3">
    <source>
        <dbReference type="EMBL" id="WWC41060.1"/>
    </source>
</evidence>
<feature type="domain" description="Polysaccharide biosynthesis protein CapD-like" evidence="2">
    <location>
        <begin position="36"/>
        <end position="286"/>
    </location>
</feature>
<proteinExistence type="inferred from homology"/>
<dbReference type="InterPro" id="IPR003869">
    <property type="entry name" value="Polysac_CapD-like"/>
</dbReference>
<dbReference type="SUPFAM" id="SSF51735">
    <property type="entry name" value="NAD(P)-binding Rossmann-fold domains"/>
    <property type="match status" value="1"/>
</dbReference>
<comment type="similarity">
    <text evidence="1">Belongs to the polysaccharide synthase family.</text>
</comment>
<dbReference type="GeneID" id="93113429"/>
<dbReference type="RefSeq" id="WP_086302710.1">
    <property type="nucleotide sequence ID" value="NZ_CP018793.1"/>
</dbReference>
<sequence>MIDILSLIGRDEPLFSSDMARVDTELKDIVNQSKFLVVGGAGSIGSAVVKEIFAREPKTLDVVDISENNLVELVRDIRSSYGYISGEFATYAIDAGSQIFNKLISSNEYDYVLNLSALKHVRSEKDPYTLMRLIQTNIFNSDEMMKKSKRYFTVSSDKAANPANMMGASKRIMEMYAFYRSSVTPVSMARFANVAFSDGSLLYGFEQRMRKLQPIVAPNDVRRYFITPKESGELCLISAIYGSNRDIFFPKLDKRLNLIKFSDIAIKYLNAKGYEPYICEDENEARAKAKELAKAKKWACLFSSSDTTGEKDYEEFYTGSEKLDMDRFDTIGVIENDVINNAENLEIFKQNIKAMIYDNKFDKNAIMTEFMRVLPEFNHIEKGRYLDGKM</sequence>
<dbReference type="PANTHER" id="PTHR43318">
    <property type="entry name" value="UDP-N-ACETYLGLUCOSAMINE 4,6-DEHYDRATASE"/>
    <property type="match status" value="1"/>
</dbReference>
<dbReference type="Pfam" id="PF02719">
    <property type="entry name" value="Polysacc_synt_2"/>
    <property type="match status" value="1"/>
</dbReference>
<dbReference type="EMBL" id="CP144916">
    <property type="protein sequence ID" value="WWC41060.1"/>
    <property type="molecule type" value="Genomic_DNA"/>
</dbReference>
<organism evidence="3 4">
    <name type="scientific">Campylobacter vicugnae</name>
    <dbReference type="NCBI Taxonomy" id="1660076"/>
    <lineage>
        <taxon>Bacteria</taxon>
        <taxon>Pseudomonadati</taxon>
        <taxon>Campylobacterota</taxon>
        <taxon>Epsilonproteobacteria</taxon>
        <taxon>Campylobacterales</taxon>
        <taxon>Campylobacteraceae</taxon>
        <taxon>Campylobacter</taxon>
    </lineage>
</organism>
<dbReference type="Gene3D" id="3.40.50.720">
    <property type="entry name" value="NAD(P)-binding Rossmann-like Domain"/>
    <property type="match status" value="2"/>
</dbReference>
<evidence type="ECO:0000259" key="2">
    <source>
        <dbReference type="Pfam" id="PF02719"/>
    </source>
</evidence>
<evidence type="ECO:0000313" key="4">
    <source>
        <dbReference type="Proteomes" id="UP001318120"/>
    </source>
</evidence>
<name>A0ABZ2E5U3_9BACT</name>
<dbReference type="PANTHER" id="PTHR43318:SF1">
    <property type="entry name" value="POLYSACCHARIDE BIOSYNTHESIS PROTEIN EPSC-RELATED"/>
    <property type="match status" value="1"/>
</dbReference>
<dbReference type="InterPro" id="IPR051203">
    <property type="entry name" value="Polysaccharide_Synthase-Rel"/>
</dbReference>
<gene>
    <name evidence="3" type="ORF">CVIC9261_04925</name>
</gene>
<keyword evidence="4" id="KW-1185">Reference proteome</keyword>
<protein>
    <submittedName>
        <fullName evidence="3">Polysaccharide biosynthesis protein</fullName>
    </submittedName>
</protein>
<accession>A0ABZ2E5U3</accession>
<dbReference type="Proteomes" id="UP001318120">
    <property type="component" value="Chromosome"/>
</dbReference>
<reference evidence="3 4" key="1">
    <citation type="journal article" date="2017" name="Genome Biol. Evol.">
        <title>Comparative Genomic Analysis Identifies a Campylobacter Clade Deficient in Selenium Metabolism.</title>
        <authorList>
            <person name="Miller W.G."/>
            <person name="Yee E."/>
            <person name="Lopes B.S."/>
            <person name="Chapman M.H."/>
            <person name="Huynh S."/>
            <person name="Bono J.L."/>
            <person name="Parker C.T."/>
            <person name="Strachan N.J.C."/>
            <person name="Forbes K.J."/>
        </authorList>
    </citation>
    <scope>NUCLEOTIDE SEQUENCE [LARGE SCALE GENOMIC DNA]</scope>
    <source>
        <strain evidence="3 4">RM9261</strain>
    </source>
</reference>
<dbReference type="InterPro" id="IPR036291">
    <property type="entry name" value="NAD(P)-bd_dom_sf"/>
</dbReference>